<evidence type="ECO:0000313" key="2">
    <source>
        <dbReference type="EMBL" id="RVT67823.1"/>
    </source>
</evidence>
<name>A0A3S2U013_9BACI</name>
<dbReference type="InterPro" id="IPR000241">
    <property type="entry name" value="RlmKL-like_Mtase"/>
</dbReference>
<keyword evidence="3" id="KW-1185">Reference proteome</keyword>
<evidence type="ECO:0000313" key="3">
    <source>
        <dbReference type="Proteomes" id="UP000288024"/>
    </source>
</evidence>
<keyword evidence="2" id="KW-0808">Transferase</keyword>
<dbReference type="CDD" id="cd02440">
    <property type="entry name" value="AdoMet_MTases"/>
    <property type="match status" value="1"/>
</dbReference>
<reference evidence="2 3" key="1">
    <citation type="submission" date="2019-01" db="EMBL/GenBank/DDBJ databases">
        <title>Bacillus sp. M5HDSG1-1, whole genome shotgun sequence.</title>
        <authorList>
            <person name="Tuo L."/>
        </authorList>
    </citation>
    <scope>NUCLEOTIDE SEQUENCE [LARGE SCALE GENOMIC DNA]</scope>
    <source>
        <strain evidence="2 3">M5HDSG1-1</strain>
    </source>
</reference>
<comment type="caution">
    <text evidence="2">The sequence shown here is derived from an EMBL/GenBank/DDBJ whole genome shotgun (WGS) entry which is preliminary data.</text>
</comment>
<dbReference type="PANTHER" id="PTHR14911:SF13">
    <property type="entry name" value="TRNA (GUANINE(6)-N2)-METHYLTRANSFERASE THUMP3"/>
    <property type="match status" value="1"/>
</dbReference>
<evidence type="ECO:0000259" key="1">
    <source>
        <dbReference type="Pfam" id="PF01170"/>
    </source>
</evidence>
<dbReference type="InterPro" id="IPR029063">
    <property type="entry name" value="SAM-dependent_MTases_sf"/>
</dbReference>
<sequence length="287" mass="31722">MRSLFPEDSISSTGFIESKLELEQSRSPFMKGRVDILAESESYHELLSVISELGLKEASYKVVFIKGDGSIPFPDRKRMEREAGAYIEGAVDLQTPKQTFAVMFANGRWIFGYYHKSKSVWLEHQNKPNQYSTALSTRLARAVANIAVPHPAGVKAIDPCCGIGTVLIEALSMGIDIVGSDINPLVTGKARENIAHFHLKGEVLLQDIKAVKGAFDVAVIDMPYNLCSVLPYEEKLEMLKSARRFAKKAVIVSIEEVDEAIQQAGFGIVDRCTANKGSFKRHVLVCK</sequence>
<dbReference type="Gene3D" id="3.40.50.150">
    <property type="entry name" value="Vaccinia Virus protein VP39"/>
    <property type="match status" value="1"/>
</dbReference>
<organism evidence="2 3">
    <name type="scientific">Niallia taxi</name>
    <dbReference type="NCBI Taxonomy" id="2499688"/>
    <lineage>
        <taxon>Bacteria</taxon>
        <taxon>Bacillati</taxon>
        <taxon>Bacillota</taxon>
        <taxon>Bacilli</taxon>
        <taxon>Bacillales</taxon>
        <taxon>Bacillaceae</taxon>
        <taxon>Niallia</taxon>
    </lineage>
</organism>
<dbReference type="AlphaFoldDB" id="A0A3S2U013"/>
<feature type="domain" description="Ribosomal RNA large subunit methyltransferase K/L-like methyltransferase" evidence="1">
    <location>
        <begin position="128"/>
        <end position="224"/>
    </location>
</feature>
<dbReference type="EMBL" id="RZTZ01000001">
    <property type="protein sequence ID" value="RVT67823.1"/>
    <property type="molecule type" value="Genomic_DNA"/>
</dbReference>
<accession>A0A3S2U013</accession>
<keyword evidence="2" id="KW-0489">Methyltransferase</keyword>
<dbReference type="Pfam" id="PF01170">
    <property type="entry name" value="UPF0020"/>
    <property type="match status" value="1"/>
</dbReference>
<dbReference type="GO" id="GO:0030488">
    <property type="term" value="P:tRNA methylation"/>
    <property type="evidence" value="ECO:0007669"/>
    <property type="project" value="TreeGrafter"/>
</dbReference>
<protein>
    <submittedName>
        <fullName evidence="2">RNA methyltransferase</fullName>
    </submittedName>
</protein>
<gene>
    <name evidence="2" type="ORF">EM808_02520</name>
</gene>
<dbReference type="PANTHER" id="PTHR14911">
    <property type="entry name" value="THUMP DOMAIN-CONTAINING"/>
    <property type="match status" value="1"/>
</dbReference>
<proteinExistence type="predicted"/>
<dbReference type="GO" id="GO:0016423">
    <property type="term" value="F:tRNA (guanine) methyltransferase activity"/>
    <property type="evidence" value="ECO:0007669"/>
    <property type="project" value="TreeGrafter"/>
</dbReference>
<dbReference type="SUPFAM" id="SSF53335">
    <property type="entry name" value="S-adenosyl-L-methionine-dependent methyltransferases"/>
    <property type="match status" value="1"/>
</dbReference>
<dbReference type="Proteomes" id="UP000288024">
    <property type="component" value="Unassembled WGS sequence"/>
</dbReference>